<evidence type="ECO:0000313" key="6">
    <source>
        <dbReference type="EMBL" id="EEJ40920.1"/>
    </source>
</evidence>
<dbReference type="eggNOG" id="COG4098">
    <property type="taxonomic scope" value="Bacteria"/>
</dbReference>
<proteinExistence type="predicted"/>
<sequence length="486" mass="55795">MKRDFLMTISLLVFLAIVRNGSDINYYSFDEFLIFFRINLMGGTRMDISELYGRRVLCPQIERLPIESQQIQTLPTLKVGEKTITCLRCGTVTNKGVTEMPNRQYYCPQCVTLGRVSTLDKFYHVPEPNQFEIPDRILTWMGQLSSLQTRVSTMVKERMDQHCHQLLWAVTGAGKTEMIFAGVAAALKRGERVAIASPRVDVCLELYPRLQAAFADFPIALLHGRAPQEYKYRQLTICTTHQLLRFYHAFDNLIIDEVDSFPYAANSALLFATKQAVKENGGILFMTATPGKELVSQINKKKLMVSYLPLRYHGNLLPQIKLFLTFDWRKQLQRRRLPNRLLNELKKTLVNHCCLLFVPHVSDLQPTFLCLQKILTDKKFTTVHAADPKRLEKVQQMREGKYEFLITTSILERGVTFPEIDVFVLGADDQVFSSSALVQIAGRAGRSASRPTGKVMFWIQSYSRQVREAQRQIAYMNRKGRRLLHG</sequence>
<dbReference type="GO" id="GO:0006310">
    <property type="term" value="P:DNA recombination"/>
    <property type="evidence" value="ECO:0007669"/>
    <property type="project" value="TreeGrafter"/>
</dbReference>
<dbReference type="SMART" id="SM00490">
    <property type="entry name" value="HELICc"/>
    <property type="match status" value="1"/>
</dbReference>
<keyword evidence="6" id="KW-0347">Helicase</keyword>
<dbReference type="PROSITE" id="PS51194">
    <property type="entry name" value="HELICASE_CTER"/>
    <property type="match status" value="1"/>
</dbReference>
<dbReference type="InterPro" id="IPR011545">
    <property type="entry name" value="DEAD/DEAH_box_helicase_dom"/>
</dbReference>
<keyword evidence="2" id="KW-0067">ATP-binding</keyword>
<dbReference type="STRING" id="1423814.HMPREF0549_0723"/>
<dbReference type="Pfam" id="PF00270">
    <property type="entry name" value="DEAD"/>
    <property type="match status" value="1"/>
</dbReference>
<dbReference type="GO" id="GO:0006302">
    <property type="term" value="P:double-strand break repair"/>
    <property type="evidence" value="ECO:0007669"/>
    <property type="project" value="TreeGrafter"/>
</dbReference>
<dbReference type="HOGENOM" id="CLU_024742_0_0_9"/>
<dbReference type="GO" id="GO:0003677">
    <property type="term" value="F:DNA binding"/>
    <property type="evidence" value="ECO:0007669"/>
    <property type="project" value="UniProtKB-KW"/>
</dbReference>
<comment type="caution">
    <text evidence="6">The sequence shown here is derived from an EMBL/GenBank/DDBJ whole genome shotgun (WGS) entry which is preliminary data.</text>
</comment>
<reference evidence="6 7" key="1">
    <citation type="submission" date="2009-01" db="EMBL/GenBank/DDBJ databases">
        <authorList>
            <person name="Qin X."/>
            <person name="Bachman B."/>
            <person name="Battles P."/>
            <person name="Bell A."/>
            <person name="Bess C."/>
            <person name="Bickham C."/>
            <person name="Chaboub L."/>
            <person name="Chen D."/>
            <person name="Coyle M."/>
            <person name="Deiros D.R."/>
            <person name="Dinh H."/>
            <person name="Forbes L."/>
            <person name="Fowler G."/>
            <person name="Francisco L."/>
            <person name="Fu Q."/>
            <person name="Gubbala S."/>
            <person name="Hale W."/>
            <person name="Han Y."/>
            <person name="Hemphill L."/>
            <person name="Highlander S.K."/>
            <person name="Hirani K."/>
            <person name="Hogues M."/>
            <person name="Jackson L."/>
            <person name="Jakkamsetti A."/>
            <person name="Javaid M."/>
            <person name="Jiang H."/>
            <person name="Korchina V."/>
            <person name="Kovar C."/>
            <person name="Lara F."/>
            <person name="Lee S."/>
            <person name="Mata R."/>
            <person name="Mathew T."/>
            <person name="Moen C."/>
            <person name="Morales K."/>
            <person name="Munidasa M."/>
            <person name="Nazareth L."/>
            <person name="Ngo R."/>
            <person name="Nguyen L."/>
            <person name="Okwuonu G."/>
            <person name="Ongeri F."/>
            <person name="Patil S."/>
            <person name="Petrosino J."/>
            <person name="Pham C."/>
            <person name="Pham P."/>
            <person name="Pu L.-L."/>
            <person name="Puazo M."/>
            <person name="Raj R."/>
            <person name="Reid J."/>
            <person name="Rouhana J."/>
            <person name="Saada N."/>
            <person name="Shang Y."/>
            <person name="Simmons D."/>
            <person name="Thornton R."/>
            <person name="Warren J."/>
            <person name="Weissenberger G."/>
            <person name="Zhang J."/>
            <person name="Zhang L."/>
            <person name="Zhou C."/>
            <person name="Zhu D."/>
            <person name="Muzny D."/>
            <person name="Worley K."/>
            <person name="Gibbs R."/>
        </authorList>
    </citation>
    <scope>NUCLEOTIDE SEQUENCE [LARGE SCALE GENOMIC DNA]</scope>
    <source>
        <strain evidence="6 7">ATCC 49540</strain>
    </source>
</reference>
<evidence type="ECO:0000259" key="4">
    <source>
        <dbReference type="PROSITE" id="PS51192"/>
    </source>
</evidence>
<dbReference type="EMBL" id="ACGV01000115">
    <property type="protein sequence ID" value="EEJ40920.1"/>
    <property type="molecule type" value="Genomic_DNA"/>
</dbReference>
<dbReference type="Gene3D" id="3.40.50.300">
    <property type="entry name" value="P-loop containing nucleotide triphosphate hydrolases"/>
    <property type="match status" value="2"/>
</dbReference>
<keyword evidence="3" id="KW-0238">DNA-binding</keyword>
<evidence type="ECO:0000313" key="7">
    <source>
        <dbReference type="Proteomes" id="UP000004483"/>
    </source>
</evidence>
<dbReference type="Pfam" id="PF00271">
    <property type="entry name" value="Helicase_C"/>
    <property type="match status" value="1"/>
</dbReference>
<keyword evidence="1" id="KW-0547">Nucleotide-binding</keyword>
<evidence type="ECO:0000259" key="5">
    <source>
        <dbReference type="PROSITE" id="PS51194"/>
    </source>
</evidence>
<dbReference type="SMART" id="SM00487">
    <property type="entry name" value="DEXDc"/>
    <property type="match status" value="1"/>
</dbReference>
<organism evidence="6 7">
    <name type="scientific">Limosilactobacillus vaginalis DSM 5837 = ATCC 49540</name>
    <dbReference type="NCBI Taxonomy" id="1423814"/>
    <lineage>
        <taxon>Bacteria</taxon>
        <taxon>Bacillati</taxon>
        <taxon>Bacillota</taxon>
        <taxon>Bacilli</taxon>
        <taxon>Lactobacillales</taxon>
        <taxon>Lactobacillaceae</taxon>
        <taxon>Limosilactobacillus</taxon>
    </lineage>
</organism>
<dbReference type="InterPro" id="IPR014001">
    <property type="entry name" value="Helicase_ATP-bd"/>
</dbReference>
<dbReference type="AlphaFoldDB" id="C2ETD7"/>
<dbReference type="GO" id="GO:0005524">
    <property type="term" value="F:ATP binding"/>
    <property type="evidence" value="ECO:0007669"/>
    <property type="project" value="UniProtKB-KW"/>
</dbReference>
<dbReference type="GO" id="GO:0043138">
    <property type="term" value="F:3'-5' DNA helicase activity"/>
    <property type="evidence" value="ECO:0007669"/>
    <property type="project" value="TreeGrafter"/>
</dbReference>
<feature type="domain" description="Helicase C-terminal" evidence="5">
    <location>
        <begin position="344"/>
        <end position="486"/>
    </location>
</feature>
<dbReference type="PANTHER" id="PTHR30580">
    <property type="entry name" value="PRIMOSOMAL PROTEIN N"/>
    <property type="match status" value="1"/>
</dbReference>
<dbReference type="SUPFAM" id="SSF52540">
    <property type="entry name" value="P-loop containing nucleoside triphosphate hydrolases"/>
    <property type="match status" value="1"/>
</dbReference>
<name>C2ETD7_9LACO</name>
<protein>
    <submittedName>
        <fullName evidence="6">Helicase C-terminal domain protein</fullName>
    </submittedName>
</protein>
<dbReference type="PANTHER" id="PTHR30580:SF1">
    <property type="entry name" value="COMF OPERON PROTEIN 1"/>
    <property type="match status" value="1"/>
</dbReference>
<dbReference type="GO" id="GO:0006270">
    <property type="term" value="P:DNA replication initiation"/>
    <property type="evidence" value="ECO:0007669"/>
    <property type="project" value="TreeGrafter"/>
</dbReference>
<dbReference type="InterPro" id="IPR027417">
    <property type="entry name" value="P-loop_NTPase"/>
</dbReference>
<dbReference type="PROSITE" id="PS51192">
    <property type="entry name" value="HELICASE_ATP_BIND_1"/>
    <property type="match status" value="1"/>
</dbReference>
<feature type="domain" description="Helicase ATP-binding" evidence="4">
    <location>
        <begin position="156"/>
        <end position="308"/>
    </location>
</feature>
<evidence type="ECO:0000256" key="3">
    <source>
        <dbReference type="ARBA" id="ARBA00023125"/>
    </source>
</evidence>
<evidence type="ECO:0000256" key="2">
    <source>
        <dbReference type="ARBA" id="ARBA00022840"/>
    </source>
</evidence>
<accession>C2ETD7</accession>
<evidence type="ECO:0000256" key="1">
    <source>
        <dbReference type="ARBA" id="ARBA00022741"/>
    </source>
</evidence>
<keyword evidence="6" id="KW-0378">Hydrolase</keyword>
<dbReference type="Proteomes" id="UP000004483">
    <property type="component" value="Unassembled WGS sequence"/>
</dbReference>
<dbReference type="InterPro" id="IPR001650">
    <property type="entry name" value="Helicase_C-like"/>
</dbReference>
<gene>
    <name evidence="6" type="ORF">HMPREF0549_0723</name>
</gene>